<sequence>MEYVCWPSICTESSNGNQDALDDYRRQPKFKLRSPGTSRGQSISDFIGHGPQYHRVNLSTDFPSAGSETTTAALSATPYYLMQSPEAKDNVIQEVRNRFSGVDETNAIGIDQLKYLPTCFSEAVRKFPPAPSVFSGRVSKLGANITGKLMPEARRWHEDDDCHAMQGIQYRASELPGTEPCKIGDTSYYFVSYRSLTGSSWLAL</sequence>
<comment type="similarity">
    <text evidence="1">Belongs to the cytochrome P450 family.</text>
</comment>
<evidence type="ECO:0000256" key="2">
    <source>
        <dbReference type="ARBA" id="ARBA00023002"/>
    </source>
</evidence>
<dbReference type="PANTHER" id="PTHR24305">
    <property type="entry name" value="CYTOCHROME P450"/>
    <property type="match status" value="1"/>
</dbReference>
<dbReference type="GO" id="GO:0020037">
    <property type="term" value="F:heme binding"/>
    <property type="evidence" value="ECO:0007669"/>
    <property type="project" value="InterPro"/>
</dbReference>
<accession>A0A8H6A2H4</accession>
<keyword evidence="2" id="KW-0560">Oxidoreductase</keyword>
<keyword evidence="5" id="KW-1185">Reference proteome</keyword>
<evidence type="ECO:0000313" key="4">
    <source>
        <dbReference type="EMBL" id="KAF5859764.1"/>
    </source>
</evidence>
<dbReference type="InterPro" id="IPR036396">
    <property type="entry name" value="Cyt_P450_sf"/>
</dbReference>
<evidence type="ECO:0000256" key="3">
    <source>
        <dbReference type="ARBA" id="ARBA00023033"/>
    </source>
</evidence>
<protein>
    <submittedName>
        <fullName evidence="4">Uncharacterized protein</fullName>
    </submittedName>
</protein>
<proteinExistence type="inferred from homology"/>
<dbReference type="InterPro" id="IPR001128">
    <property type="entry name" value="Cyt_P450"/>
</dbReference>
<dbReference type="InterPro" id="IPR050121">
    <property type="entry name" value="Cytochrome_P450_monoxygenase"/>
</dbReference>
<organism evidence="4 5">
    <name type="scientific">Petromyces alliaceus</name>
    <name type="common">Aspergillus alliaceus</name>
    <dbReference type="NCBI Taxonomy" id="209559"/>
    <lineage>
        <taxon>Eukaryota</taxon>
        <taxon>Fungi</taxon>
        <taxon>Dikarya</taxon>
        <taxon>Ascomycota</taxon>
        <taxon>Pezizomycotina</taxon>
        <taxon>Eurotiomycetes</taxon>
        <taxon>Eurotiomycetidae</taxon>
        <taxon>Eurotiales</taxon>
        <taxon>Aspergillaceae</taxon>
        <taxon>Aspergillus</taxon>
        <taxon>Aspergillus subgen. Circumdati</taxon>
    </lineage>
</organism>
<reference evidence="4 5" key="1">
    <citation type="submission" date="2019-04" db="EMBL/GenBank/DDBJ databases">
        <title>Aspergillus burnettii sp. nov., novel species from soil in southeast Queensland.</title>
        <authorList>
            <person name="Gilchrist C.L.M."/>
            <person name="Pitt J.I."/>
            <person name="Lange L."/>
            <person name="Lacey H.J."/>
            <person name="Vuong D."/>
            <person name="Midgley D.J."/>
            <person name="Greenfield P."/>
            <person name="Bradbury M."/>
            <person name="Lacey E."/>
            <person name="Busk P.K."/>
            <person name="Pilgaard B."/>
            <person name="Chooi Y.H."/>
            <person name="Piggott A.M."/>
        </authorList>
    </citation>
    <scope>NUCLEOTIDE SEQUENCE [LARGE SCALE GENOMIC DNA]</scope>
    <source>
        <strain evidence="4 5">FRR 5400</strain>
    </source>
</reference>
<dbReference type="Gene3D" id="1.10.630.10">
    <property type="entry name" value="Cytochrome P450"/>
    <property type="match status" value="1"/>
</dbReference>
<gene>
    <name evidence="4" type="ORF">ETB97_002426</name>
</gene>
<evidence type="ECO:0000256" key="1">
    <source>
        <dbReference type="ARBA" id="ARBA00010617"/>
    </source>
</evidence>
<dbReference type="Pfam" id="PF00067">
    <property type="entry name" value="p450"/>
    <property type="match status" value="1"/>
</dbReference>
<dbReference type="Proteomes" id="UP000541154">
    <property type="component" value="Unassembled WGS sequence"/>
</dbReference>
<evidence type="ECO:0000313" key="5">
    <source>
        <dbReference type="Proteomes" id="UP000541154"/>
    </source>
</evidence>
<dbReference type="SUPFAM" id="SSF48264">
    <property type="entry name" value="Cytochrome P450"/>
    <property type="match status" value="1"/>
</dbReference>
<dbReference type="EMBL" id="SPNV01000153">
    <property type="protein sequence ID" value="KAF5859764.1"/>
    <property type="molecule type" value="Genomic_DNA"/>
</dbReference>
<name>A0A8H6A2H4_PETAA</name>
<keyword evidence="3" id="KW-0503">Monooxygenase</keyword>
<dbReference type="GO" id="GO:0016705">
    <property type="term" value="F:oxidoreductase activity, acting on paired donors, with incorporation or reduction of molecular oxygen"/>
    <property type="evidence" value="ECO:0007669"/>
    <property type="project" value="InterPro"/>
</dbReference>
<dbReference type="PANTHER" id="PTHR24305:SF166">
    <property type="entry name" value="CYTOCHROME P450 12A4, MITOCHONDRIAL-RELATED"/>
    <property type="match status" value="1"/>
</dbReference>
<dbReference type="GO" id="GO:0005506">
    <property type="term" value="F:iron ion binding"/>
    <property type="evidence" value="ECO:0007669"/>
    <property type="project" value="InterPro"/>
</dbReference>
<dbReference type="GO" id="GO:0004497">
    <property type="term" value="F:monooxygenase activity"/>
    <property type="evidence" value="ECO:0007669"/>
    <property type="project" value="UniProtKB-KW"/>
</dbReference>
<comment type="caution">
    <text evidence="4">The sequence shown here is derived from an EMBL/GenBank/DDBJ whole genome shotgun (WGS) entry which is preliminary data.</text>
</comment>
<dbReference type="AlphaFoldDB" id="A0A8H6A2H4"/>